<keyword evidence="6" id="KW-0645">Protease</keyword>
<evidence type="ECO:0000256" key="3">
    <source>
        <dbReference type="PROSITE-ProRule" id="PRU01379"/>
    </source>
</evidence>
<evidence type="ECO:0000256" key="4">
    <source>
        <dbReference type="SAM" id="MobiDB-lite"/>
    </source>
</evidence>
<dbReference type="eggNOG" id="KOG3641">
    <property type="taxonomic scope" value="Eukaryota"/>
</dbReference>
<comment type="similarity">
    <text evidence="2 3">Belongs to the peptidase M14 family.</text>
</comment>
<feature type="compositionally biased region" description="Low complexity" evidence="4">
    <location>
        <begin position="721"/>
        <end position="730"/>
    </location>
</feature>
<dbReference type="InParanoid" id="Q22T28"/>
<feature type="compositionally biased region" description="Polar residues" evidence="4">
    <location>
        <begin position="1158"/>
        <end position="1169"/>
    </location>
</feature>
<protein>
    <submittedName>
        <fullName evidence="6">Zinc carboxypeptidase family protein</fullName>
    </submittedName>
</protein>
<dbReference type="GeneID" id="7844322"/>
<gene>
    <name evidence="6" type="ORF">TTHERM_00185840</name>
</gene>
<keyword evidence="6" id="KW-0121">Carboxypeptidase</keyword>
<feature type="compositionally biased region" description="Basic and acidic residues" evidence="4">
    <location>
        <begin position="997"/>
        <end position="1007"/>
    </location>
</feature>
<accession>Q22T28</accession>
<reference evidence="7" key="1">
    <citation type="journal article" date="2006" name="PLoS Biol.">
        <title>Macronuclear genome sequence of the ciliate Tetrahymena thermophila, a model eukaryote.</title>
        <authorList>
            <person name="Eisen J.A."/>
            <person name="Coyne R.S."/>
            <person name="Wu M."/>
            <person name="Wu D."/>
            <person name="Thiagarajan M."/>
            <person name="Wortman J.R."/>
            <person name="Badger J.H."/>
            <person name="Ren Q."/>
            <person name="Amedeo P."/>
            <person name="Jones K.M."/>
            <person name="Tallon L.J."/>
            <person name="Delcher A.L."/>
            <person name="Salzberg S.L."/>
            <person name="Silva J.C."/>
            <person name="Haas B.J."/>
            <person name="Majoros W.H."/>
            <person name="Farzad M."/>
            <person name="Carlton J.M."/>
            <person name="Smith R.K. Jr."/>
            <person name="Garg J."/>
            <person name="Pearlman R.E."/>
            <person name="Karrer K.M."/>
            <person name="Sun L."/>
            <person name="Manning G."/>
            <person name="Elde N.C."/>
            <person name="Turkewitz A.P."/>
            <person name="Asai D.J."/>
            <person name="Wilkes D.E."/>
            <person name="Wang Y."/>
            <person name="Cai H."/>
            <person name="Collins K."/>
            <person name="Stewart B.A."/>
            <person name="Lee S.R."/>
            <person name="Wilamowska K."/>
            <person name="Weinberg Z."/>
            <person name="Ruzzo W.L."/>
            <person name="Wloga D."/>
            <person name="Gaertig J."/>
            <person name="Frankel J."/>
            <person name="Tsao C.-C."/>
            <person name="Gorovsky M.A."/>
            <person name="Keeling P.J."/>
            <person name="Waller R.F."/>
            <person name="Patron N.J."/>
            <person name="Cherry J.M."/>
            <person name="Stover N.A."/>
            <person name="Krieger C.J."/>
            <person name="del Toro C."/>
            <person name="Ryder H.F."/>
            <person name="Williamson S.C."/>
            <person name="Barbeau R.A."/>
            <person name="Hamilton E.P."/>
            <person name="Orias E."/>
        </authorList>
    </citation>
    <scope>NUCLEOTIDE SEQUENCE [LARGE SCALE GENOMIC DNA]</scope>
    <source>
        <strain evidence="7">SB210</strain>
    </source>
</reference>
<evidence type="ECO:0000256" key="2">
    <source>
        <dbReference type="ARBA" id="ARBA00005988"/>
    </source>
</evidence>
<keyword evidence="6" id="KW-0378">Hydrolase</keyword>
<comment type="cofactor">
    <cofactor evidence="1">
        <name>Zn(2+)</name>
        <dbReference type="ChEBI" id="CHEBI:29105"/>
    </cofactor>
</comment>
<feature type="active site" description="Proton donor/acceptor" evidence="3">
    <location>
        <position position="556"/>
    </location>
</feature>
<dbReference type="Proteomes" id="UP000009168">
    <property type="component" value="Unassembled WGS sequence"/>
</dbReference>
<feature type="compositionally biased region" description="Polar residues" evidence="4">
    <location>
        <begin position="1185"/>
        <end position="1198"/>
    </location>
</feature>
<dbReference type="InterPro" id="IPR000834">
    <property type="entry name" value="Peptidase_M14"/>
</dbReference>
<dbReference type="InterPro" id="IPR050821">
    <property type="entry name" value="Cytosolic_carboxypeptidase"/>
</dbReference>
<organism evidence="6 7">
    <name type="scientific">Tetrahymena thermophila (strain SB210)</name>
    <dbReference type="NCBI Taxonomy" id="312017"/>
    <lineage>
        <taxon>Eukaryota</taxon>
        <taxon>Sar</taxon>
        <taxon>Alveolata</taxon>
        <taxon>Ciliophora</taxon>
        <taxon>Intramacronucleata</taxon>
        <taxon>Oligohymenophorea</taxon>
        <taxon>Hymenostomatida</taxon>
        <taxon>Tetrahymenina</taxon>
        <taxon>Tetrahymenidae</taxon>
        <taxon>Tetrahymena</taxon>
    </lineage>
</organism>
<sequence length="1216" mass="142892">MDSKEEDQFQDSSDEFTSGSSEDEESCDEIVQGSSPTKKFNLYKFISDPNPLMRPEQREDYYIRNAVDQELLQLPDFFDEIREKEENFSDELDKNFLDFGQCLESLKDNFQANEQLNSEERSLKTLFRFHHDNPQARLVYKRYYDLFPNKYYASYICDLKNVFKNKNELIFKQLNNNPQAEKEKAIKIQKNDLIFDSRFESGNLFQAWKISNTEYNLILQNDINSKGNTQWFFFSVQNAKKGQSITFNIINLNKKTSLFQKGMLPCVYSVKRKEAKNAGWKREGYAIKYYKSFIQKEGFYNRSYYTLSFTYTFQYNEDIVYFAYSYPYTYSDLNNYLKKIEEDPKKSQYIHRKIGCKTLAKNNMDVITITSSCNIKRDKRKLVYFMARQHPGEVTGSYIIEGVINYLTEDTPEAELLRQHYVFKIIPMINPDGVIHGNNRCSLAGIDLNRKWRNPHKKLHPCINYIKNLIKKNLHVRETKLLVDFHGHSKKLNAFFYGNTYYSQPELTRIFPMMLSKHEPRISFEDCRFKVQKYYESTARIALWRMLRIPNVFTLEASFYGYQNKEGRHVNFTPKSYIQIGRSICTSLHNMLLDELKINPDLLIPIEDENELKRRQKEEQNINKQDTQKKEGEECLLEVVINDLQNQKKLIDCGEVECSGSESSCSGDELDEDIMNMIMPKNLQKKKKDKKKRKKSFKEDGTTLVQNKIDKRDSIKQVPSAATPAQPQQPEYKEKRKSIKNTSRERITELTSIQKRMMQIQVIKQEKQTQTDEYEQNAFNFLKKTQENIILQDKKQKISQLPPRPYFIKNSNNYSNSVQLQLNQDVIHSQAYGAKNEDEIAVLPKINPYIIQRSIEEGRLSNLMAKNFCITGQKVKDDQCIQNVKQIEVFKSPQLNCREVSTQTSELVSKLRSIIKQDKQQLSSQDSDMRKLSQQSASIDHESQTFSAKQYFNRKRNFTLNGPTLNQILLYKKEETQNINQHINHNKLFTNNHFRKRDLSDNPRRESTALSNQRENNNLNSSRNSPTNNNALQGQIPFSVLKQEFQKTLSKQQKQKDRRQSSEKNQIQINNGSNIYNGTSSIQNQGSNQKQIFEYHDTLSLQKMSIKQNENNNNSNFFIENFVTIKNDQEQYINKRSSSEQNQQIVQNLTQSQISRAQISRPYTNQVKNTEYDENQPFSNKIPRNKSQSSATSQTNRNYLIKQRKPFGNSIINQNN</sequence>
<dbReference type="SUPFAM" id="SSF53187">
    <property type="entry name" value="Zn-dependent exopeptidases"/>
    <property type="match status" value="1"/>
</dbReference>
<dbReference type="HOGENOM" id="CLU_267327_0_0_1"/>
<feature type="compositionally biased region" description="Polar residues" evidence="4">
    <location>
        <begin position="932"/>
        <end position="944"/>
    </location>
</feature>
<dbReference type="PROSITE" id="PS52035">
    <property type="entry name" value="PEPTIDASE_M14"/>
    <property type="match status" value="1"/>
</dbReference>
<feature type="region of interest" description="Disordered" evidence="4">
    <location>
        <begin position="681"/>
        <end position="742"/>
    </location>
</feature>
<feature type="compositionally biased region" description="Low complexity" evidence="4">
    <location>
        <begin position="1011"/>
        <end position="1030"/>
    </location>
</feature>
<feature type="compositionally biased region" description="Polar residues" evidence="4">
    <location>
        <begin position="1065"/>
        <end position="1084"/>
    </location>
</feature>
<feature type="domain" description="Peptidase M14" evidence="5">
    <location>
        <begin position="326"/>
        <end position="592"/>
    </location>
</feature>
<evidence type="ECO:0000256" key="1">
    <source>
        <dbReference type="ARBA" id="ARBA00001947"/>
    </source>
</evidence>
<proteinExistence type="inferred from homology"/>
<feature type="region of interest" description="Disordered" evidence="4">
    <location>
        <begin position="990"/>
        <end position="1032"/>
    </location>
</feature>
<dbReference type="GO" id="GO:0006508">
    <property type="term" value="P:proteolysis"/>
    <property type="evidence" value="ECO:0007669"/>
    <property type="project" value="InterPro"/>
</dbReference>
<name>Q22T28_TETTS</name>
<feature type="compositionally biased region" description="Basic residues" evidence="4">
    <location>
        <begin position="683"/>
        <end position="696"/>
    </location>
</feature>
<feature type="region of interest" description="Disordered" evidence="4">
    <location>
        <begin position="919"/>
        <end position="944"/>
    </location>
</feature>
<dbReference type="KEGG" id="tet:TTHERM_00185840"/>
<feature type="region of interest" description="Disordered" evidence="4">
    <location>
        <begin position="1046"/>
        <end position="1084"/>
    </location>
</feature>
<dbReference type="Gene3D" id="2.60.40.3120">
    <property type="match status" value="1"/>
</dbReference>
<dbReference type="Gene3D" id="3.40.630.10">
    <property type="entry name" value="Zn peptidases"/>
    <property type="match status" value="1"/>
</dbReference>
<dbReference type="PANTHER" id="PTHR12756:SF11">
    <property type="entry name" value="CYTOSOLIC CARBOXYPEPTIDASE 1"/>
    <property type="match status" value="1"/>
</dbReference>
<dbReference type="Pfam" id="PF18027">
    <property type="entry name" value="Pepdidase_M14_N"/>
    <property type="match status" value="1"/>
</dbReference>
<keyword evidence="7" id="KW-1185">Reference proteome</keyword>
<dbReference type="AlphaFoldDB" id="Q22T28"/>
<dbReference type="InterPro" id="IPR040626">
    <property type="entry name" value="Pepdidase_M14_N"/>
</dbReference>
<dbReference type="OrthoDB" id="10253041at2759"/>
<feature type="region of interest" description="Disordered" evidence="4">
    <location>
        <begin position="1"/>
        <end position="34"/>
    </location>
</feature>
<dbReference type="Pfam" id="PF00246">
    <property type="entry name" value="Peptidase_M14"/>
    <property type="match status" value="1"/>
</dbReference>
<dbReference type="PANTHER" id="PTHR12756">
    <property type="entry name" value="CYTOSOLIC CARBOXYPEPTIDASE"/>
    <property type="match status" value="1"/>
</dbReference>
<dbReference type="GO" id="GO:0008270">
    <property type="term" value="F:zinc ion binding"/>
    <property type="evidence" value="ECO:0007669"/>
    <property type="project" value="InterPro"/>
</dbReference>
<evidence type="ECO:0000313" key="7">
    <source>
        <dbReference type="Proteomes" id="UP000009168"/>
    </source>
</evidence>
<feature type="region of interest" description="Disordered" evidence="4">
    <location>
        <begin position="1158"/>
        <end position="1216"/>
    </location>
</feature>
<evidence type="ECO:0000259" key="5">
    <source>
        <dbReference type="PROSITE" id="PS52035"/>
    </source>
</evidence>
<dbReference type="EMBL" id="GG662840">
    <property type="protein sequence ID" value="EAR88610.2"/>
    <property type="molecule type" value="Genomic_DNA"/>
</dbReference>
<dbReference type="RefSeq" id="XP_001008855.2">
    <property type="nucleotide sequence ID" value="XM_001008855.2"/>
</dbReference>
<dbReference type="GO" id="GO:0004181">
    <property type="term" value="F:metallocarboxypeptidase activity"/>
    <property type="evidence" value="ECO:0007669"/>
    <property type="project" value="InterPro"/>
</dbReference>
<evidence type="ECO:0000313" key="6">
    <source>
        <dbReference type="EMBL" id="EAR88610.2"/>
    </source>
</evidence>